<gene>
    <name evidence="5" type="ORF">MNBD_GAMMA21-181</name>
</gene>
<dbReference type="PANTHER" id="PTHR10953">
    <property type="entry name" value="UBIQUITIN-ACTIVATING ENZYME E1"/>
    <property type="match status" value="1"/>
</dbReference>
<keyword evidence="5" id="KW-0548">Nucleotidyltransferase</keyword>
<dbReference type="CDD" id="cd00757">
    <property type="entry name" value="ThiF_MoeB_HesA_family"/>
    <property type="match status" value="1"/>
</dbReference>
<reference evidence="5" key="1">
    <citation type="submission" date="2018-06" db="EMBL/GenBank/DDBJ databases">
        <authorList>
            <person name="Zhirakovskaya E."/>
        </authorList>
    </citation>
    <scope>NUCLEOTIDE SEQUENCE</scope>
</reference>
<name>A0A3B1A2E7_9ZZZZ</name>
<evidence type="ECO:0000259" key="4">
    <source>
        <dbReference type="Pfam" id="PF00899"/>
    </source>
</evidence>
<dbReference type="Gene3D" id="3.40.50.720">
    <property type="entry name" value="NAD(P)-binding Rossmann-like Domain"/>
    <property type="match status" value="1"/>
</dbReference>
<dbReference type="InterPro" id="IPR035985">
    <property type="entry name" value="Ubiquitin-activating_enz"/>
</dbReference>
<dbReference type="GO" id="GO:0008641">
    <property type="term" value="F:ubiquitin-like modifier activating enzyme activity"/>
    <property type="evidence" value="ECO:0007669"/>
    <property type="project" value="InterPro"/>
</dbReference>
<accession>A0A3B1A2E7</accession>
<sequence>MDNWVNRMDLEDEQLLRYSRQIMLPQVDVAGQKKLLDSTVLIIGMGGLGSPIAMYLAAAGVGHLILADFDQVELSNLQRQIIHSTDDIGKDKVDSAYETITRINPEITVTRFKQPLNDQNLDDLLPQVDVVIDGCDNFTTRFAVNRACVNHRKPLVSGAAIRFEGQVSVFMNNGDCPCYQCLYKDEGENEEMQTCSENGVLAPLVGMIGSIQAIETIKVLTGIGETLAGKLMLIDALVMETRVIKLPRDSDCPVCNSVTR</sequence>
<keyword evidence="1 5" id="KW-0808">Transferase</keyword>
<dbReference type="PANTHER" id="PTHR10953:SF102">
    <property type="entry name" value="ADENYLYLTRANSFERASE AND SULFURTRANSFERASE MOCS3"/>
    <property type="match status" value="1"/>
</dbReference>
<dbReference type="EMBL" id="UOFR01000023">
    <property type="protein sequence ID" value="VAW93902.1"/>
    <property type="molecule type" value="Genomic_DNA"/>
</dbReference>
<dbReference type="EC" id="2.7.7.80" evidence="5"/>
<evidence type="ECO:0000256" key="1">
    <source>
        <dbReference type="ARBA" id="ARBA00022679"/>
    </source>
</evidence>
<organism evidence="5">
    <name type="scientific">hydrothermal vent metagenome</name>
    <dbReference type="NCBI Taxonomy" id="652676"/>
    <lineage>
        <taxon>unclassified sequences</taxon>
        <taxon>metagenomes</taxon>
        <taxon>ecological metagenomes</taxon>
    </lineage>
</organism>
<dbReference type="GO" id="GO:0005524">
    <property type="term" value="F:ATP binding"/>
    <property type="evidence" value="ECO:0007669"/>
    <property type="project" value="UniProtKB-KW"/>
</dbReference>
<dbReference type="NCBIfam" id="NF004281">
    <property type="entry name" value="PRK05690.1"/>
    <property type="match status" value="1"/>
</dbReference>
<keyword evidence="2" id="KW-0547">Nucleotide-binding</keyword>
<dbReference type="AlphaFoldDB" id="A0A3B1A2E7"/>
<protein>
    <submittedName>
        <fullName evidence="5">Molybdopterin-synthase adenylyltransferase</fullName>
        <ecNumber evidence="5">2.7.7.80</ecNumber>
    </submittedName>
</protein>
<dbReference type="SUPFAM" id="SSF69572">
    <property type="entry name" value="Activating enzymes of the ubiquitin-like proteins"/>
    <property type="match status" value="1"/>
</dbReference>
<dbReference type="GO" id="GO:0005829">
    <property type="term" value="C:cytosol"/>
    <property type="evidence" value="ECO:0007669"/>
    <property type="project" value="TreeGrafter"/>
</dbReference>
<dbReference type="GO" id="GO:0004792">
    <property type="term" value="F:thiosulfate-cyanide sulfurtransferase activity"/>
    <property type="evidence" value="ECO:0007669"/>
    <property type="project" value="TreeGrafter"/>
</dbReference>
<evidence type="ECO:0000256" key="3">
    <source>
        <dbReference type="ARBA" id="ARBA00022840"/>
    </source>
</evidence>
<proteinExistence type="predicted"/>
<dbReference type="InterPro" id="IPR000594">
    <property type="entry name" value="ThiF_NAD_FAD-bd"/>
</dbReference>
<dbReference type="GO" id="GO:0008146">
    <property type="term" value="F:sulfotransferase activity"/>
    <property type="evidence" value="ECO:0007669"/>
    <property type="project" value="TreeGrafter"/>
</dbReference>
<evidence type="ECO:0000256" key="2">
    <source>
        <dbReference type="ARBA" id="ARBA00022741"/>
    </source>
</evidence>
<dbReference type="GO" id="GO:0061605">
    <property type="term" value="F:molybdopterin-synthase adenylyltransferase activity"/>
    <property type="evidence" value="ECO:0007669"/>
    <property type="project" value="UniProtKB-EC"/>
</dbReference>
<evidence type="ECO:0000313" key="5">
    <source>
        <dbReference type="EMBL" id="VAW93902.1"/>
    </source>
</evidence>
<keyword evidence="3" id="KW-0067">ATP-binding</keyword>
<feature type="domain" description="THIF-type NAD/FAD binding fold" evidence="4">
    <location>
        <begin position="18"/>
        <end position="254"/>
    </location>
</feature>
<dbReference type="Pfam" id="PF00899">
    <property type="entry name" value="ThiF"/>
    <property type="match status" value="1"/>
</dbReference>
<dbReference type="FunFam" id="3.40.50.720:FF:000033">
    <property type="entry name" value="Adenylyltransferase and sulfurtransferase MOCS3"/>
    <property type="match status" value="1"/>
</dbReference>
<dbReference type="InterPro" id="IPR045886">
    <property type="entry name" value="ThiF/MoeB/HesA"/>
</dbReference>